<dbReference type="EMBL" id="LBMM01016057">
    <property type="protein sequence ID" value="KMQ84576.1"/>
    <property type="molecule type" value="Genomic_DNA"/>
</dbReference>
<sequence>MPQARDFPPVWERASVVLIPKRCRPAGTPSSYRPICLLDEIALGPLLWDIAYNNVLRTALLPGCNVVCYADDTLLLAGGGDWGEAREIANLTVACVVRAIKRMGLKVTPRKTEAIYFHDGFRGVPPQTHVTVDDIPVQLGTCMKYLGLWLD</sequence>
<evidence type="ECO:0000313" key="3">
    <source>
        <dbReference type="Proteomes" id="UP000036403"/>
    </source>
</evidence>
<dbReference type="Pfam" id="PF00078">
    <property type="entry name" value="RVT_1"/>
    <property type="match status" value="1"/>
</dbReference>
<comment type="caution">
    <text evidence="2">The sequence shown here is derived from an EMBL/GenBank/DDBJ whole genome shotgun (WGS) entry which is preliminary data.</text>
</comment>
<dbReference type="AlphaFoldDB" id="A0A0J7K327"/>
<proteinExistence type="predicted"/>
<feature type="domain" description="Reverse transcriptase" evidence="1">
    <location>
        <begin position="42"/>
        <end position="149"/>
    </location>
</feature>
<dbReference type="OrthoDB" id="7700848at2759"/>
<reference evidence="2 3" key="1">
    <citation type="submission" date="2015-04" db="EMBL/GenBank/DDBJ databases">
        <title>Lasius niger genome sequencing.</title>
        <authorList>
            <person name="Konorov E.A."/>
            <person name="Nikitin M.A."/>
            <person name="Kirill M.V."/>
            <person name="Chang P."/>
        </authorList>
    </citation>
    <scope>NUCLEOTIDE SEQUENCE [LARGE SCALE GENOMIC DNA]</scope>
    <source>
        <tissue evidence="2">Whole</tissue>
    </source>
</reference>
<organism evidence="2 3">
    <name type="scientific">Lasius niger</name>
    <name type="common">Black garden ant</name>
    <dbReference type="NCBI Taxonomy" id="67767"/>
    <lineage>
        <taxon>Eukaryota</taxon>
        <taxon>Metazoa</taxon>
        <taxon>Ecdysozoa</taxon>
        <taxon>Arthropoda</taxon>
        <taxon>Hexapoda</taxon>
        <taxon>Insecta</taxon>
        <taxon>Pterygota</taxon>
        <taxon>Neoptera</taxon>
        <taxon>Endopterygota</taxon>
        <taxon>Hymenoptera</taxon>
        <taxon>Apocrita</taxon>
        <taxon>Aculeata</taxon>
        <taxon>Formicoidea</taxon>
        <taxon>Formicidae</taxon>
        <taxon>Formicinae</taxon>
        <taxon>Lasius</taxon>
        <taxon>Lasius</taxon>
    </lineage>
</organism>
<evidence type="ECO:0000313" key="2">
    <source>
        <dbReference type="EMBL" id="KMQ84576.1"/>
    </source>
</evidence>
<keyword evidence="2" id="KW-0548">Nucleotidyltransferase</keyword>
<accession>A0A0J7K327</accession>
<dbReference type="PaxDb" id="67767-A0A0J7K327"/>
<keyword evidence="3" id="KW-1185">Reference proteome</keyword>
<keyword evidence="2" id="KW-0808">Transferase</keyword>
<keyword evidence="2" id="KW-0695">RNA-directed DNA polymerase</keyword>
<name>A0A0J7K327_LASNI</name>
<evidence type="ECO:0000259" key="1">
    <source>
        <dbReference type="Pfam" id="PF00078"/>
    </source>
</evidence>
<dbReference type="InterPro" id="IPR000477">
    <property type="entry name" value="RT_dom"/>
</dbReference>
<protein>
    <submittedName>
        <fullName evidence="2">Reverse transcriptase</fullName>
    </submittedName>
</protein>
<gene>
    <name evidence="2" type="ORF">RF55_17524</name>
</gene>
<dbReference type="GO" id="GO:0003964">
    <property type="term" value="F:RNA-directed DNA polymerase activity"/>
    <property type="evidence" value="ECO:0007669"/>
    <property type="project" value="UniProtKB-KW"/>
</dbReference>
<dbReference type="Proteomes" id="UP000036403">
    <property type="component" value="Unassembled WGS sequence"/>
</dbReference>